<dbReference type="EMBL" id="VSRR010001572">
    <property type="protein sequence ID" value="MPC26219.1"/>
    <property type="molecule type" value="Genomic_DNA"/>
</dbReference>
<accession>A0A5B7DYM9</accession>
<comment type="caution">
    <text evidence="1">The sequence shown here is derived from an EMBL/GenBank/DDBJ whole genome shotgun (WGS) entry which is preliminary data.</text>
</comment>
<name>A0A5B7DYM9_PORTR</name>
<protein>
    <submittedName>
        <fullName evidence="1">Uncharacterized protein</fullName>
    </submittedName>
</protein>
<reference evidence="1 2" key="1">
    <citation type="submission" date="2019-05" db="EMBL/GenBank/DDBJ databases">
        <title>Another draft genome of Portunus trituberculatus and its Hox gene families provides insights of decapod evolution.</title>
        <authorList>
            <person name="Jeong J.-H."/>
            <person name="Song I."/>
            <person name="Kim S."/>
            <person name="Choi T."/>
            <person name="Kim D."/>
            <person name="Ryu S."/>
            <person name="Kim W."/>
        </authorList>
    </citation>
    <scope>NUCLEOTIDE SEQUENCE [LARGE SCALE GENOMIC DNA]</scope>
    <source>
        <tissue evidence="1">Muscle</tissue>
    </source>
</reference>
<organism evidence="1 2">
    <name type="scientific">Portunus trituberculatus</name>
    <name type="common">Swimming crab</name>
    <name type="synonym">Neptunus trituberculatus</name>
    <dbReference type="NCBI Taxonomy" id="210409"/>
    <lineage>
        <taxon>Eukaryota</taxon>
        <taxon>Metazoa</taxon>
        <taxon>Ecdysozoa</taxon>
        <taxon>Arthropoda</taxon>
        <taxon>Crustacea</taxon>
        <taxon>Multicrustacea</taxon>
        <taxon>Malacostraca</taxon>
        <taxon>Eumalacostraca</taxon>
        <taxon>Eucarida</taxon>
        <taxon>Decapoda</taxon>
        <taxon>Pleocyemata</taxon>
        <taxon>Brachyura</taxon>
        <taxon>Eubrachyura</taxon>
        <taxon>Portunoidea</taxon>
        <taxon>Portunidae</taxon>
        <taxon>Portuninae</taxon>
        <taxon>Portunus</taxon>
    </lineage>
</organism>
<sequence>MKCYGFAFPLPSYGAGNAATVFSSPTQGRSSPVVVCLSHVPAPGARPAHEILSRLVVMTCQHLASGSWGKLGREGRICGSGVAPEHQLYWFAIGGLSAHVVVVVVV</sequence>
<dbReference type="AlphaFoldDB" id="A0A5B7DYM9"/>
<gene>
    <name evidence="1" type="ORF">E2C01_019353</name>
</gene>
<proteinExistence type="predicted"/>
<dbReference type="Proteomes" id="UP000324222">
    <property type="component" value="Unassembled WGS sequence"/>
</dbReference>
<evidence type="ECO:0000313" key="2">
    <source>
        <dbReference type="Proteomes" id="UP000324222"/>
    </source>
</evidence>
<keyword evidence="2" id="KW-1185">Reference proteome</keyword>
<evidence type="ECO:0000313" key="1">
    <source>
        <dbReference type="EMBL" id="MPC26219.1"/>
    </source>
</evidence>